<keyword evidence="6" id="KW-0449">Lipoprotein</keyword>
<dbReference type="EC" id="5.2.1.8" evidence="7"/>
<evidence type="ECO:0000259" key="11">
    <source>
        <dbReference type="PROSITE" id="PS50198"/>
    </source>
</evidence>
<keyword evidence="7 8" id="KW-0697">Rotamase</keyword>
<dbReference type="InterPro" id="IPR023059">
    <property type="entry name" value="Foldase_PrsA"/>
</dbReference>
<dbReference type="Pfam" id="PF13616">
    <property type="entry name" value="Rotamase_3"/>
    <property type="match status" value="1"/>
</dbReference>
<keyword evidence="7 8" id="KW-0413">Isomerase</keyword>
<dbReference type="Proteomes" id="UP001597493">
    <property type="component" value="Unassembled WGS sequence"/>
</dbReference>
<keyword evidence="4 7" id="KW-0472">Membrane</keyword>
<keyword evidence="10" id="KW-1133">Transmembrane helix</keyword>
<evidence type="ECO:0000256" key="3">
    <source>
        <dbReference type="ARBA" id="ARBA00022475"/>
    </source>
</evidence>
<evidence type="ECO:0000256" key="10">
    <source>
        <dbReference type="SAM" id="Phobius"/>
    </source>
</evidence>
<feature type="domain" description="PpiC" evidence="11">
    <location>
        <begin position="221"/>
        <end position="311"/>
    </location>
</feature>
<proteinExistence type="inferred from homology"/>
<accession>A0ABW5R0W4</accession>
<comment type="caution">
    <text evidence="12">The sequence shown here is derived from an EMBL/GenBank/DDBJ whole genome shotgun (WGS) entry which is preliminary data.</text>
</comment>
<evidence type="ECO:0000313" key="12">
    <source>
        <dbReference type="EMBL" id="MFD2662100.1"/>
    </source>
</evidence>
<dbReference type="PROSITE" id="PS01096">
    <property type="entry name" value="PPIC_PPIASE_1"/>
    <property type="match status" value="1"/>
</dbReference>
<feature type="region of interest" description="Disordered" evidence="9">
    <location>
        <begin position="355"/>
        <end position="392"/>
    </location>
</feature>
<gene>
    <name evidence="7" type="primary">prsA</name>
    <name evidence="12" type="ORF">ACFSW5_17730</name>
</gene>
<feature type="region of interest" description="Disordered" evidence="9">
    <location>
        <begin position="1"/>
        <end position="55"/>
    </location>
</feature>
<dbReference type="PANTHER" id="PTHR47245">
    <property type="entry name" value="PEPTIDYLPROLYL ISOMERASE"/>
    <property type="match status" value="1"/>
</dbReference>
<reference evidence="13" key="1">
    <citation type="journal article" date="2019" name="Int. J. Syst. Evol. Microbiol.">
        <title>The Global Catalogue of Microorganisms (GCM) 10K type strain sequencing project: providing services to taxonomists for standard genome sequencing and annotation.</title>
        <authorList>
            <consortium name="The Broad Institute Genomics Platform"/>
            <consortium name="The Broad Institute Genome Sequencing Center for Infectious Disease"/>
            <person name="Wu L."/>
            <person name="Ma J."/>
        </authorList>
    </citation>
    <scope>NUCLEOTIDE SEQUENCE [LARGE SCALE GENOMIC DNA]</scope>
    <source>
        <strain evidence="13">TISTR 1827</strain>
    </source>
</reference>
<dbReference type="InterPro" id="IPR023058">
    <property type="entry name" value="PPIase_PpiC_CS"/>
</dbReference>
<keyword evidence="3 7" id="KW-1003">Cell membrane</keyword>
<comment type="similarity">
    <text evidence="2 7">Belongs to the PrsA family.</text>
</comment>
<evidence type="ECO:0000256" key="4">
    <source>
        <dbReference type="ARBA" id="ARBA00023136"/>
    </source>
</evidence>
<feature type="transmembrane region" description="Helical" evidence="10">
    <location>
        <begin position="72"/>
        <end position="89"/>
    </location>
</feature>
<dbReference type="Gene3D" id="1.10.4030.10">
    <property type="entry name" value="Porin chaperone SurA, peptide-binding domain"/>
    <property type="match status" value="1"/>
</dbReference>
<dbReference type="Gene3D" id="3.10.50.40">
    <property type="match status" value="1"/>
</dbReference>
<sequence>MEKNTGADEKEKVAAQDEQSVEERQDNTIQSENRSDTADEAAVAERPAEAETAAAAEAAPAGAKAVSNGSKVWMAISAVLAIALVVVLVNPPFSSGSDAVANVNGDKITKDELYDEMVAQGGSSTLGNMITMKLIEQAADDAGVTVTDADIDAEVTRLQDQVGGADALDSMLMQYNMTMDDLREESETQVIVRKILEPQANVTDQDIEDYYNANKDSFATPEQVRASHILVATKEEAEAIKKQLDEGADFATLAEEKSTDTASAANGGDLGFFGQGDMVESFSKAAFALELNEISEPVQSDFGYHIIKKTDYKAATNPTLEEKKEEIRNLLVDQKVAELSSDWISNLRAQAKITNTLDPSQNSSGEPAATATPETTSASEGDASASASPETN</sequence>
<name>A0ABW5R0W4_9BACL</name>
<dbReference type="RefSeq" id="WP_379275884.1">
    <property type="nucleotide sequence ID" value="NZ_JBHUGT010000023.1"/>
</dbReference>
<dbReference type="PANTHER" id="PTHR47245:SF2">
    <property type="entry name" value="PEPTIDYL-PROLYL CIS-TRANS ISOMERASE HP_0175-RELATED"/>
    <property type="match status" value="1"/>
</dbReference>
<evidence type="ECO:0000256" key="8">
    <source>
        <dbReference type="PROSITE-ProRule" id="PRU00278"/>
    </source>
</evidence>
<dbReference type="EMBL" id="JBHUMY010000023">
    <property type="protein sequence ID" value="MFD2662100.1"/>
    <property type="molecule type" value="Genomic_DNA"/>
</dbReference>
<evidence type="ECO:0000256" key="9">
    <source>
        <dbReference type="SAM" id="MobiDB-lite"/>
    </source>
</evidence>
<evidence type="ECO:0000256" key="6">
    <source>
        <dbReference type="ARBA" id="ARBA00023288"/>
    </source>
</evidence>
<comment type="subcellular location">
    <subcellularLocation>
        <location evidence="1">Cell membrane</location>
        <topology evidence="1">Lipid-anchor</topology>
    </subcellularLocation>
</comment>
<feature type="compositionally biased region" description="Low complexity" evidence="9">
    <location>
        <begin position="364"/>
        <end position="392"/>
    </location>
</feature>
<comment type="function">
    <text evidence="7">Plays a major role in protein secretion by helping the post-translocational extracellular folding of several secreted proteins.</text>
</comment>
<keyword evidence="13" id="KW-1185">Reference proteome</keyword>
<evidence type="ECO:0000313" key="13">
    <source>
        <dbReference type="Proteomes" id="UP001597493"/>
    </source>
</evidence>
<keyword evidence="7" id="KW-0732">Signal</keyword>
<dbReference type="InterPro" id="IPR000297">
    <property type="entry name" value="PPIase_PpiC"/>
</dbReference>
<protein>
    <recommendedName>
        <fullName evidence="7">Foldase protein PrsA</fullName>
        <ecNumber evidence="7">5.2.1.8</ecNumber>
    </recommendedName>
</protein>
<dbReference type="HAMAP" id="MF_01145">
    <property type="entry name" value="Foldase_PrsA"/>
    <property type="match status" value="1"/>
</dbReference>
<dbReference type="Pfam" id="PF13624">
    <property type="entry name" value="SurA_N_3"/>
    <property type="match status" value="1"/>
</dbReference>
<comment type="catalytic activity">
    <reaction evidence="7">
        <text>[protein]-peptidylproline (omega=180) = [protein]-peptidylproline (omega=0)</text>
        <dbReference type="Rhea" id="RHEA:16237"/>
        <dbReference type="Rhea" id="RHEA-COMP:10747"/>
        <dbReference type="Rhea" id="RHEA-COMP:10748"/>
        <dbReference type="ChEBI" id="CHEBI:83833"/>
        <dbReference type="ChEBI" id="CHEBI:83834"/>
        <dbReference type="EC" id="5.2.1.8"/>
    </reaction>
</comment>
<dbReference type="SUPFAM" id="SSF54534">
    <property type="entry name" value="FKBP-like"/>
    <property type="match status" value="1"/>
</dbReference>
<organism evidence="12 13">
    <name type="scientific">Paenibacillus thailandensis</name>
    <dbReference type="NCBI Taxonomy" id="393250"/>
    <lineage>
        <taxon>Bacteria</taxon>
        <taxon>Bacillati</taxon>
        <taxon>Bacillota</taxon>
        <taxon>Bacilli</taxon>
        <taxon>Bacillales</taxon>
        <taxon>Paenibacillaceae</taxon>
        <taxon>Paenibacillus</taxon>
    </lineage>
</organism>
<dbReference type="GO" id="GO:0003755">
    <property type="term" value="F:peptidyl-prolyl cis-trans isomerase activity"/>
    <property type="evidence" value="ECO:0007669"/>
    <property type="project" value="UniProtKB-EC"/>
</dbReference>
<dbReference type="InterPro" id="IPR046357">
    <property type="entry name" value="PPIase_dom_sf"/>
</dbReference>
<dbReference type="InterPro" id="IPR050245">
    <property type="entry name" value="PrsA_foldase"/>
</dbReference>
<evidence type="ECO:0000256" key="7">
    <source>
        <dbReference type="HAMAP-Rule" id="MF_01145"/>
    </source>
</evidence>
<dbReference type="SUPFAM" id="SSF109998">
    <property type="entry name" value="Triger factor/SurA peptide-binding domain-like"/>
    <property type="match status" value="1"/>
</dbReference>
<feature type="compositionally biased region" description="Basic and acidic residues" evidence="9">
    <location>
        <begin position="1"/>
        <end position="26"/>
    </location>
</feature>
<evidence type="ECO:0000256" key="2">
    <source>
        <dbReference type="ARBA" id="ARBA00006071"/>
    </source>
</evidence>
<evidence type="ECO:0000256" key="1">
    <source>
        <dbReference type="ARBA" id="ARBA00004193"/>
    </source>
</evidence>
<feature type="compositionally biased region" description="Low complexity" evidence="9">
    <location>
        <begin position="40"/>
        <end position="55"/>
    </location>
</feature>
<keyword evidence="5" id="KW-0564">Palmitate</keyword>
<dbReference type="InterPro" id="IPR027304">
    <property type="entry name" value="Trigger_fact/SurA_dom_sf"/>
</dbReference>
<keyword evidence="10" id="KW-0812">Transmembrane</keyword>
<evidence type="ECO:0000256" key="5">
    <source>
        <dbReference type="ARBA" id="ARBA00023139"/>
    </source>
</evidence>
<dbReference type="PROSITE" id="PS50198">
    <property type="entry name" value="PPIC_PPIASE_2"/>
    <property type="match status" value="1"/>
</dbReference>